<dbReference type="AlphaFoldDB" id="A0A250IGK1"/>
<dbReference type="InterPro" id="IPR025975">
    <property type="entry name" value="Polysacc_lyase"/>
</dbReference>
<dbReference type="NCBIfam" id="TIGR03382">
    <property type="entry name" value="GC_trans_RRR"/>
    <property type="match status" value="1"/>
</dbReference>
<dbReference type="EMBL" id="CP022163">
    <property type="protein sequence ID" value="ATB30895.1"/>
    <property type="molecule type" value="Genomic_DNA"/>
</dbReference>
<dbReference type="Proteomes" id="UP000217289">
    <property type="component" value="Chromosome"/>
</dbReference>
<evidence type="ECO:0000256" key="1">
    <source>
        <dbReference type="SAM" id="MobiDB-lite"/>
    </source>
</evidence>
<dbReference type="KEGG" id="mbd:MEBOL_004357"/>
<dbReference type="Pfam" id="PF14099">
    <property type="entry name" value="Polysacc_lyase"/>
    <property type="match status" value="1"/>
</dbReference>
<evidence type="ECO:0008006" key="5">
    <source>
        <dbReference type="Google" id="ProtNLM"/>
    </source>
</evidence>
<dbReference type="OrthoDB" id="5490819at2"/>
<keyword evidence="2" id="KW-0732">Signal</keyword>
<dbReference type="InterPro" id="IPR017756">
    <property type="entry name" value="TM_Gly-Cys-Arg_CS"/>
</dbReference>
<feature type="compositionally biased region" description="Low complexity" evidence="1">
    <location>
        <begin position="240"/>
        <end position="250"/>
    </location>
</feature>
<protein>
    <recommendedName>
        <fullName evidence="5">Carbohydrate-binding protein</fullName>
    </recommendedName>
</protein>
<feature type="region of interest" description="Disordered" evidence="1">
    <location>
        <begin position="240"/>
        <end position="303"/>
    </location>
</feature>
<sequence>MKRLLNIAPLALLLPTLASAAVVWKGDLETGNLSQWDKEQSVNSNRLLVVNSPVREGKYALKVTVRKGDNPINASGNRNELVYLSHETPGSEYYYKWSTLFPQSFPKSNKWALFTQWHQEGNSGSPPLEMYVAGDQMKLRVGGSSGKILWTKPLQREHWNDFVLHVKWSPKKDTGFIELFHDGKVVVPKTYMATQFSNQSNYLKLGLYRDASIAPEGIVYHDGFTQSTHREDVISNEVAAAEPESAPVPEQADPSEGPPDSDGAAGDSGAIAQLPTGTSPGTAGLVPGNASPEEAMAAAGCGASATGGMPVLVAGVLTALALASRRKTATARATRSPPR</sequence>
<feature type="chain" id="PRO_5012874321" description="Carbohydrate-binding protein" evidence="2">
    <location>
        <begin position="21"/>
        <end position="339"/>
    </location>
</feature>
<evidence type="ECO:0000313" key="3">
    <source>
        <dbReference type="EMBL" id="ATB30895.1"/>
    </source>
</evidence>
<dbReference type="Gene3D" id="2.60.120.200">
    <property type="match status" value="1"/>
</dbReference>
<feature type="signal peptide" evidence="2">
    <location>
        <begin position="1"/>
        <end position="20"/>
    </location>
</feature>
<evidence type="ECO:0000256" key="2">
    <source>
        <dbReference type="SAM" id="SignalP"/>
    </source>
</evidence>
<gene>
    <name evidence="3" type="ORF">MEBOL_004357</name>
</gene>
<evidence type="ECO:0000313" key="4">
    <source>
        <dbReference type="Proteomes" id="UP000217289"/>
    </source>
</evidence>
<feature type="compositionally biased region" description="Low complexity" evidence="1">
    <location>
        <begin position="258"/>
        <end position="270"/>
    </location>
</feature>
<proteinExistence type="predicted"/>
<name>A0A250IGK1_9BACT</name>
<dbReference type="RefSeq" id="WP_095979295.1">
    <property type="nucleotide sequence ID" value="NZ_CP022163.1"/>
</dbReference>
<accession>A0A250IGK1</accession>
<reference evidence="3 4" key="1">
    <citation type="submission" date="2017-06" db="EMBL/GenBank/DDBJ databases">
        <authorList>
            <person name="Kim H.J."/>
            <person name="Triplett B.A."/>
        </authorList>
    </citation>
    <scope>NUCLEOTIDE SEQUENCE [LARGE SCALE GENOMIC DNA]</scope>
    <source>
        <strain evidence="3 4">DSM 14713</strain>
    </source>
</reference>
<keyword evidence="4" id="KW-1185">Reference proteome</keyword>
<organism evidence="3 4">
    <name type="scientific">Melittangium boletus DSM 14713</name>
    <dbReference type="NCBI Taxonomy" id="1294270"/>
    <lineage>
        <taxon>Bacteria</taxon>
        <taxon>Pseudomonadati</taxon>
        <taxon>Myxococcota</taxon>
        <taxon>Myxococcia</taxon>
        <taxon>Myxococcales</taxon>
        <taxon>Cystobacterineae</taxon>
        <taxon>Archangiaceae</taxon>
        <taxon>Melittangium</taxon>
    </lineage>
</organism>